<keyword evidence="3" id="KW-0862">Zinc</keyword>
<accession>A0A0D2IFI1</accession>
<reference evidence="9 10" key="1">
    <citation type="submission" date="2015-01" db="EMBL/GenBank/DDBJ databases">
        <title>The Genome Sequence of Fonsecaea multimorphosa CBS 102226.</title>
        <authorList>
            <consortium name="The Broad Institute Genomics Platform"/>
            <person name="Cuomo C."/>
            <person name="de Hoog S."/>
            <person name="Gorbushina A."/>
            <person name="Stielow B."/>
            <person name="Teixiera M."/>
            <person name="Abouelleil A."/>
            <person name="Chapman S.B."/>
            <person name="Priest M."/>
            <person name="Young S.K."/>
            <person name="Wortman J."/>
            <person name="Nusbaum C."/>
            <person name="Birren B."/>
        </authorList>
    </citation>
    <scope>NUCLEOTIDE SEQUENCE [LARGE SCALE GENOMIC DNA]</scope>
    <source>
        <strain evidence="9 10">CBS 102226</strain>
    </source>
</reference>
<evidence type="ECO:0000256" key="3">
    <source>
        <dbReference type="ARBA" id="ARBA00022833"/>
    </source>
</evidence>
<evidence type="ECO:0000256" key="2">
    <source>
        <dbReference type="ARBA" id="ARBA00022723"/>
    </source>
</evidence>
<evidence type="ECO:0000259" key="8">
    <source>
        <dbReference type="PROSITE" id="PS50048"/>
    </source>
</evidence>
<keyword evidence="4" id="KW-0805">Transcription regulation</keyword>
<keyword evidence="5" id="KW-0238">DNA-binding</keyword>
<keyword evidence="2" id="KW-0479">Metal-binding</keyword>
<dbReference type="PROSITE" id="PS00463">
    <property type="entry name" value="ZN2_CY6_FUNGAL_1"/>
    <property type="match status" value="1"/>
</dbReference>
<dbReference type="AlphaFoldDB" id="A0A0D2IFI1"/>
<dbReference type="GO" id="GO:0043565">
    <property type="term" value="F:sequence-specific DNA binding"/>
    <property type="evidence" value="ECO:0007669"/>
    <property type="project" value="TreeGrafter"/>
</dbReference>
<dbReference type="SMART" id="SM00906">
    <property type="entry name" value="Fungal_trans"/>
    <property type="match status" value="1"/>
</dbReference>
<dbReference type="GO" id="GO:0005634">
    <property type="term" value="C:nucleus"/>
    <property type="evidence" value="ECO:0007669"/>
    <property type="project" value="UniProtKB-SubCell"/>
</dbReference>
<dbReference type="RefSeq" id="XP_016629984.1">
    <property type="nucleotide sequence ID" value="XM_016779065.1"/>
</dbReference>
<dbReference type="InterPro" id="IPR036864">
    <property type="entry name" value="Zn2-C6_fun-type_DNA-bd_sf"/>
</dbReference>
<dbReference type="GO" id="GO:0008270">
    <property type="term" value="F:zinc ion binding"/>
    <property type="evidence" value="ECO:0007669"/>
    <property type="project" value="InterPro"/>
</dbReference>
<dbReference type="PROSITE" id="PS50048">
    <property type="entry name" value="ZN2_CY6_FUNGAL_2"/>
    <property type="match status" value="1"/>
</dbReference>
<dbReference type="SUPFAM" id="SSF57701">
    <property type="entry name" value="Zn2/Cys6 DNA-binding domain"/>
    <property type="match status" value="1"/>
</dbReference>
<dbReference type="InterPro" id="IPR001138">
    <property type="entry name" value="Zn2Cys6_DnaBD"/>
</dbReference>
<comment type="subcellular location">
    <subcellularLocation>
        <location evidence="1">Nucleus</location>
    </subcellularLocation>
</comment>
<evidence type="ECO:0000256" key="5">
    <source>
        <dbReference type="ARBA" id="ARBA00023125"/>
    </source>
</evidence>
<dbReference type="GO" id="GO:0000981">
    <property type="term" value="F:DNA-binding transcription factor activity, RNA polymerase II-specific"/>
    <property type="evidence" value="ECO:0007669"/>
    <property type="project" value="InterPro"/>
</dbReference>
<dbReference type="InterPro" id="IPR052202">
    <property type="entry name" value="Yeast_MetPath_Reg"/>
</dbReference>
<dbReference type="VEuPathDB" id="FungiDB:Z520_08569"/>
<dbReference type="GeneID" id="27714315"/>
<evidence type="ECO:0000313" key="10">
    <source>
        <dbReference type="Proteomes" id="UP000053411"/>
    </source>
</evidence>
<dbReference type="STRING" id="1442371.A0A0D2IFI1"/>
<organism evidence="9 10">
    <name type="scientific">Fonsecaea multimorphosa CBS 102226</name>
    <dbReference type="NCBI Taxonomy" id="1442371"/>
    <lineage>
        <taxon>Eukaryota</taxon>
        <taxon>Fungi</taxon>
        <taxon>Dikarya</taxon>
        <taxon>Ascomycota</taxon>
        <taxon>Pezizomycotina</taxon>
        <taxon>Eurotiomycetes</taxon>
        <taxon>Chaetothyriomycetidae</taxon>
        <taxon>Chaetothyriales</taxon>
        <taxon>Herpotrichiellaceae</taxon>
        <taxon>Fonsecaea</taxon>
    </lineage>
</organism>
<dbReference type="GO" id="GO:0006351">
    <property type="term" value="P:DNA-templated transcription"/>
    <property type="evidence" value="ECO:0007669"/>
    <property type="project" value="InterPro"/>
</dbReference>
<dbReference type="Proteomes" id="UP000053411">
    <property type="component" value="Unassembled WGS sequence"/>
</dbReference>
<proteinExistence type="predicted"/>
<dbReference type="CDD" id="cd12148">
    <property type="entry name" value="fungal_TF_MHR"/>
    <property type="match status" value="1"/>
</dbReference>
<dbReference type="EMBL" id="KN848080">
    <property type="protein sequence ID" value="KIX95861.1"/>
    <property type="molecule type" value="Genomic_DNA"/>
</dbReference>
<evidence type="ECO:0000256" key="7">
    <source>
        <dbReference type="ARBA" id="ARBA00023242"/>
    </source>
</evidence>
<evidence type="ECO:0000256" key="4">
    <source>
        <dbReference type="ARBA" id="ARBA00023015"/>
    </source>
</evidence>
<keyword evidence="6" id="KW-0804">Transcription</keyword>
<dbReference type="OrthoDB" id="189997at2759"/>
<dbReference type="InterPro" id="IPR007219">
    <property type="entry name" value="XnlR_reg_dom"/>
</dbReference>
<sequence length="727" mass="80710">MARASTACQRCRRRKQKCDLKYPSCSNCESANVACLTYDARKQAEVGSESLECVVRELTSHEIPRTYVSQLEAQVQKLTQEVRDLRTQTRPPEVTHREEADIEFSAAATIISPEASTTSSPESNRGARDLVKSVRNVLVEPSKQPRFLGPSSGITLARMVMASIKVDALRQSPTSGVVDQLPDMSGSGSSALAAEASLPPRHAADHLVEVYFQYRTPHLPIIRETKVKRAIDNAYACMSGGVQPLDRQAEKDVFTTYMVFAIALCNVPSPTGGTGRPLQSEGCFHSAINWVESVITYAQSDLETLRALLLLAQFVSMCPWRGSLWHLSGMALRMCVDMGLHWESDEQQLSSNHDQDDQDVLYERRQLWYSAYYLDHLLGITLGRPFGITDESTRVPLPNPWAVSGQPFGVGPTEVVKDFENVHQRAHNHLFKMTQLESEIKHVQQSQTWSMNKMAYPRPNYRLWVNDIQARLQEWYSTVPNTTAAHPSSIFAHEAYWEAMYNHAILLLYRPNSSSLIQHLPSDTFAISFDASCKLIASIKLLQREGRLDVLWKAVYDLFMAGLTVIYCVWQSASIRSQHPASKIIATLQSCVSTLSAMSANFAGASESRDAFETLSTATTDWLLTSGSGEPSRNRATFESQIGDLLGSLQPSRRSQTGAGVPGRHANWNDLSTMLSSSDTFAFDFGDMLSSAAQWPDIGDVDFNDMMLDSASATASDVRAYERVFGG</sequence>
<name>A0A0D2IFI1_9EURO</name>
<evidence type="ECO:0000256" key="1">
    <source>
        <dbReference type="ARBA" id="ARBA00004123"/>
    </source>
</evidence>
<feature type="domain" description="Zn(2)-C6 fungal-type" evidence="8">
    <location>
        <begin position="7"/>
        <end position="37"/>
    </location>
</feature>
<dbReference type="Gene3D" id="4.10.240.10">
    <property type="entry name" value="Zn(2)-C6 fungal-type DNA-binding domain"/>
    <property type="match status" value="1"/>
</dbReference>
<evidence type="ECO:0000256" key="6">
    <source>
        <dbReference type="ARBA" id="ARBA00023163"/>
    </source>
</evidence>
<dbReference type="SMART" id="SM00066">
    <property type="entry name" value="GAL4"/>
    <property type="match status" value="1"/>
</dbReference>
<keyword evidence="10" id="KW-1185">Reference proteome</keyword>
<dbReference type="CDD" id="cd00067">
    <property type="entry name" value="GAL4"/>
    <property type="match status" value="1"/>
</dbReference>
<dbReference type="Pfam" id="PF00172">
    <property type="entry name" value="Zn_clus"/>
    <property type="match status" value="1"/>
</dbReference>
<dbReference type="PANTHER" id="PTHR47782:SF1">
    <property type="entry name" value="PYRIMIDINE PATHWAY REGULATORY PROTEIN 1"/>
    <property type="match status" value="1"/>
</dbReference>
<protein>
    <recommendedName>
        <fullName evidence="8">Zn(2)-C6 fungal-type domain-containing protein</fullName>
    </recommendedName>
</protein>
<dbReference type="PANTHER" id="PTHR47782">
    <property type="entry name" value="ZN(II)2CYS6 TRANSCRIPTION FACTOR (EUROFUNG)-RELATED"/>
    <property type="match status" value="1"/>
</dbReference>
<gene>
    <name evidence="9" type="ORF">Z520_08569</name>
</gene>
<dbReference type="Pfam" id="PF04082">
    <property type="entry name" value="Fungal_trans"/>
    <property type="match status" value="1"/>
</dbReference>
<keyword evidence="7" id="KW-0539">Nucleus</keyword>
<evidence type="ECO:0000313" key="9">
    <source>
        <dbReference type="EMBL" id="KIX95861.1"/>
    </source>
</evidence>
<dbReference type="GO" id="GO:0045944">
    <property type="term" value="P:positive regulation of transcription by RNA polymerase II"/>
    <property type="evidence" value="ECO:0007669"/>
    <property type="project" value="TreeGrafter"/>
</dbReference>